<dbReference type="EMBL" id="CM044708">
    <property type="protein sequence ID" value="KAI5650739.1"/>
    <property type="molecule type" value="Genomic_DNA"/>
</dbReference>
<name>A0ACB9ZTQ0_CATRO</name>
<keyword evidence="2" id="KW-1185">Reference proteome</keyword>
<proteinExistence type="predicted"/>
<dbReference type="Proteomes" id="UP001060085">
    <property type="component" value="Linkage Group LG08"/>
</dbReference>
<reference evidence="2" key="1">
    <citation type="journal article" date="2023" name="Nat. Plants">
        <title>Single-cell RNA sequencing provides a high-resolution roadmap for understanding the multicellular compartmentation of specialized metabolism.</title>
        <authorList>
            <person name="Sun S."/>
            <person name="Shen X."/>
            <person name="Li Y."/>
            <person name="Li Y."/>
            <person name="Wang S."/>
            <person name="Li R."/>
            <person name="Zhang H."/>
            <person name="Shen G."/>
            <person name="Guo B."/>
            <person name="Wei J."/>
            <person name="Xu J."/>
            <person name="St-Pierre B."/>
            <person name="Chen S."/>
            <person name="Sun C."/>
        </authorList>
    </citation>
    <scope>NUCLEOTIDE SEQUENCE [LARGE SCALE GENOMIC DNA]</scope>
</reference>
<evidence type="ECO:0000313" key="2">
    <source>
        <dbReference type="Proteomes" id="UP001060085"/>
    </source>
</evidence>
<accession>A0ACB9ZTQ0</accession>
<sequence length="259" mass="28826">MRNVGLGHLEPGKGYHFPDGPFVEYKGMVPPNELQSKRQELELEASKMIEQGGKVFSSVLSYEEAAQLCGGCLPDYIPQGSTPRIVKLGDNPGCPCGGTHVSDISEISNLKAVSPDSRMFILPGKFLKFGQRRGRLKFPTILALNPKVQPCALGNDLPNDSIIKMLHQLVLACLFPYSLGNMKTSRVRIVFHYLLYLNFVCILVRIYIYIQDLSSRHRGLIPYSGFRDSTFTVPISCTLSIYNLQYLGNRIFDSNCGTA</sequence>
<protein>
    <submittedName>
        <fullName evidence="1">Uncharacterized protein</fullName>
    </submittedName>
</protein>
<organism evidence="1 2">
    <name type="scientific">Catharanthus roseus</name>
    <name type="common">Madagascar periwinkle</name>
    <name type="synonym">Vinca rosea</name>
    <dbReference type="NCBI Taxonomy" id="4058"/>
    <lineage>
        <taxon>Eukaryota</taxon>
        <taxon>Viridiplantae</taxon>
        <taxon>Streptophyta</taxon>
        <taxon>Embryophyta</taxon>
        <taxon>Tracheophyta</taxon>
        <taxon>Spermatophyta</taxon>
        <taxon>Magnoliopsida</taxon>
        <taxon>eudicotyledons</taxon>
        <taxon>Gunneridae</taxon>
        <taxon>Pentapetalae</taxon>
        <taxon>asterids</taxon>
        <taxon>lamiids</taxon>
        <taxon>Gentianales</taxon>
        <taxon>Apocynaceae</taxon>
        <taxon>Rauvolfioideae</taxon>
        <taxon>Vinceae</taxon>
        <taxon>Catharanthinae</taxon>
        <taxon>Catharanthus</taxon>
    </lineage>
</organism>
<evidence type="ECO:0000313" key="1">
    <source>
        <dbReference type="EMBL" id="KAI5650739.1"/>
    </source>
</evidence>
<comment type="caution">
    <text evidence="1">The sequence shown here is derived from an EMBL/GenBank/DDBJ whole genome shotgun (WGS) entry which is preliminary data.</text>
</comment>
<gene>
    <name evidence="1" type="ORF">M9H77_36744</name>
</gene>